<dbReference type="Pfam" id="PF26523">
    <property type="entry name" value="Trm732_C"/>
    <property type="match status" value="1"/>
</dbReference>
<organism evidence="6 7">
    <name type="scientific">Exophiala oligosperma</name>
    <dbReference type="NCBI Taxonomy" id="215243"/>
    <lineage>
        <taxon>Eukaryota</taxon>
        <taxon>Fungi</taxon>
        <taxon>Dikarya</taxon>
        <taxon>Ascomycota</taxon>
        <taxon>Pezizomycotina</taxon>
        <taxon>Eurotiomycetes</taxon>
        <taxon>Chaetothyriomycetidae</taxon>
        <taxon>Chaetothyriales</taxon>
        <taxon>Herpotrichiellaceae</taxon>
        <taxon>Exophiala</taxon>
    </lineage>
</organism>
<evidence type="ECO:0000256" key="1">
    <source>
        <dbReference type="ARBA" id="ARBA00010409"/>
    </source>
</evidence>
<evidence type="ECO:0000313" key="6">
    <source>
        <dbReference type="EMBL" id="KIW44716.1"/>
    </source>
</evidence>
<dbReference type="STRING" id="215243.A0A0D2AY02"/>
<dbReference type="PANTHER" id="PTHR14387">
    <property type="entry name" value="THADA/DEATH RECEPTOR INTERACTING PROTEIN"/>
    <property type="match status" value="1"/>
</dbReference>
<feature type="domain" description="tRNA (32-2'-O)-methyltransferase regulator THADA-like TPR repeats region" evidence="4">
    <location>
        <begin position="117"/>
        <end position="324"/>
    </location>
</feature>
<keyword evidence="2" id="KW-0819">tRNA processing</keyword>
<evidence type="ECO:0000259" key="5">
    <source>
        <dbReference type="Pfam" id="PF25151"/>
    </source>
</evidence>
<dbReference type="VEuPathDB" id="FungiDB:PV06_03168"/>
<protein>
    <submittedName>
        <fullName evidence="6">Uncharacterized protein</fullName>
    </submittedName>
</protein>
<dbReference type="Pfam" id="PF10350">
    <property type="entry name" value="DUF2428"/>
    <property type="match status" value="1"/>
</dbReference>
<dbReference type="InterPro" id="IPR056842">
    <property type="entry name" value="THADA-like_TPR_C"/>
</dbReference>
<dbReference type="Pfam" id="PF25151">
    <property type="entry name" value="TPR_Trm732_C"/>
    <property type="match status" value="1"/>
</dbReference>
<name>A0A0D2AY02_9EURO</name>
<dbReference type="InterPro" id="IPR019442">
    <property type="entry name" value="THADA/TRM732_DUF2428"/>
</dbReference>
<dbReference type="InterPro" id="IPR016024">
    <property type="entry name" value="ARM-type_fold"/>
</dbReference>
<accession>A0A0D2AY02</accession>
<dbReference type="Proteomes" id="UP000053342">
    <property type="component" value="Unassembled WGS sequence"/>
</dbReference>
<dbReference type="SUPFAM" id="SSF48371">
    <property type="entry name" value="ARM repeat"/>
    <property type="match status" value="1"/>
</dbReference>
<dbReference type="EMBL" id="KN847334">
    <property type="protein sequence ID" value="KIW44716.1"/>
    <property type="molecule type" value="Genomic_DNA"/>
</dbReference>
<dbReference type="PANTHER" id="PTHR14387:SF0">
    <property type="entry name" value="DUF2428 DOMAIN-CONTAINING PROTEIN"/>
    <property type="match status" value="1"/>
</dbReference>
<dbReference type="GO" id="GO:0030488">
    <property type="term" value="P:tRNA methylation"/>
    <property type="evidence" value="ECO:0007669"/>
    <property type="project" value="TreeGrafter"/>
</dbReference>
<dbReference type="HOGENOM" id="CLU_001011_1_0_1"/>
<proteinExistence type="inferred from homology"/>
<dbReference type="InterPro" id="IPR051954">
    <property type="entry name" value="tRNA_methyltransferase_THADA"/>
</dbReference>
<feature type="domain" description="DUF2428" evidence="3">
    <location>
        <begin position="473"/>
        <end position="699"/>
    </location>
</feature>
<keyword evidence="7" id="KW-1185">Reference proteome</keyword>
<gene>
    <name evidence="6" type="ORF">PV06_03168</name>
</gene>
<dbReference type="GO" id="GO:0005829">
    <property type="term" value="C:cytosol"/>
    <property type="evidence" value="ECO:0007669"/>
    <property type="project" value="TreeGrafter"/>
</dbReference>
<evidence type="ECO:0000259" key="4">
    <source>
        <dbReference type="Pfam" id="PF25150"/>
    </source>
</evidence>
<comment type="similarity">
    <text evidence="1">Belongs to the THADA family.</text>
</comment>
<sequence length="1378" mass="153534">MLTGFIRKTLVPDLLERFAEQTTTEHVLAWKERLVEHHVTATDVSEIGSGSMPSLLLALIFASVDVNTRSTAIKTCSALCSRGSARPDRPSLQDLVERVVGLYLERNHESLGDFAQNILPVILNDKHRFAAFATLHARSCCDSEARLALFLSTLRVGVSKSLLSETETISIFNSAFPEDTSATNQDPYHWFPHLFKLASSEIRILTYGLLTASSASNSIVPEPALNCIILGLKHLHNDADAHERGEIMSITKRFLKRIQTGSSALLKQKQNSFVLEADLVVASYGLFTSTYYYFLRAELNSGISYPRHILALQSLQCLLDSRLEIHTFSSDCELMKSLCNLCLDPFEDVRQASAAILHVLASETAETLSLVVNLGLLQGVESLVVQTCRSDHADGMGRLWALRSRLDCILQFEQNSSETTLSRCITQLEAQLSIVGGLQPGSTYPLHGHLLGLNFQLRDFRANDRERLNFDAARILRICRQAWDQVRSQLCVDSPERTSDLTEDDGTQGPKDMLAYSWRALRDSSLVLQSLLLASDYNKDLYASIGSLCMDQLMSLRHRGAFSTVANTFLLCCETVRAATEASVRGLLQEWYKIALVQIDEQADRLTRRSAGLPAMMTALLSPSDVTFFSSAVTDLTSIAIRTPEETRSDGEEPRLPQVHALNILKDIMTTSRFASVVVHFLSSIIELAASCLTSKIWAIRNCGLMLLRACINRLDTSNVHDNADTIDSTGSGFRETSSSVAIRMLHSAQHMPGNAPNMAINPAELVFAALDLLGHGKVTTNKASEIDMAIARELSNPAWAVRDHAAFLMAHRLYPLGPMSAVQKLFEATATISCENVTHGRLLCCRYIMEAGAKSLNSNELSSLLASIGKDFAPSSTGIRWSPYVNAAWLDILNDAGVLIWHHKWPTHMLCMHQFPNKLDPLQSSKSVHDPFLTQRLLLHEAFCYMFSDATASETETRRAFVCQFTDDPEVLRAFLDTVHEKLSDKPASTLIQLLVSVINENYIALMGQPDVLEMAFACLERCLASAIESDLDLLKPLSDRIKIQELATSRDLWTTALRLEAHLLRHFMSEQMADPTTMKRTRLWLDALEYASMDYLEFSARLSAAVALSTYLRDFKCAMKTPDENEFWPRLLVIIYDLLNDDDEEVRAEAVTAAKNLNLRHVLVIEDLGLCPLAMREVLIDLLCQEDGRMFYPTEATLGKILRIGRDIRGSLDGESILHLVKKPVSSRITEILKSKNDLFAEERQNLYIDDVRELNIWTKILCRSSMGLLPSSRLQLVLQWTSEGLDQIVNLIRGAKTSSTRSTFVHPLGVTYDHELLVVIVQVVSLSGVLLRSGANGIPRDELHGKLEHLDQSCHNVQGNAVVTEAVNWALRMSE</sequence>
<evidence type="ECO:0000313" key="7">
    <source>
        <dbReference type="Proteomes" id="UP000053342"/>
    </source>
</evidence>
<dbReference type="InterPro" id="IPR056843">
    <property type="entry name" value="THADA-like_TPR"/>
</dbReference>
<dbReference type="OrthoDB" id="289314at2759"/>
<dbReference type="Pfam" id="PF25150">
    <property type="entry name" value="TPR_Trm732"/>
    <property type="match status" value="1"/>
</dbReference>
<evidence type="ECO:0000256" key="2">
    <source>
        <dbReference type="ARBA" id="ARBA00022694"/>
    </source>
</evidence>
<reference evidence="6 7" key="1">
    <citation type="submission" date="2015-01" db="EMBL/GenBank/DDBJ databases">
        <title>The Genome Sequence of Exophiala oligosperma CBS72588.</title>
        <authorList>
            <consortium name="The Broad Institute Genomics Platform"/>
            <person name="Cuomo C."/>
            <person name="de Hoog S."/>
            <person name="Gorbushina A."/>
            <person name="Stielow B."/>
            <person name="Teixiera M."/>
            <person name="Abouelleil A."/>
            <person name="Chapman S.B."/>
            <person name="Priest M."/>
            <person name="Young S.K."/>
            <person name="Wortman J."/>
            <person name="Nusbaum C."/>
            <person name="Birren B."/>
        </authorList>
    </citation>
    <scope>NUCLEOTIDE SEQUENCE [LARGE SCALE GENOMIC DNA]</scope>
    <source>
        <strain evidence="6 7">CBS 72588</strain>
    </source>
</reference>
<evidence type="ECO:0000259" key="3">
    <source>
        <dbReference type="Pfam" id="PF10350"/>
    </source>
</evidence>
<dbReference type="GeneID" id="27355242"/>
<dbReference type="RefSeq" id="XP_016264932.1">
    <property type="nucleotide sequence ID" value="XM_016403927.1"/>
</dbReference>
<feature type="domain" description="tRNA (32-2'-O)-methyltransferase regulator THADA-like C-terminal TPR repeats region" evidence="5">
    <location>
        <begin position="701"/>
        <end position="848"/>
    </location>
</feature>